<dbReference type="Proteomes" id="UP000260680">
    <property type="component" value="Unassembled WGS sequence"/>
</dbReference>
<feature type="transmembrane region" description="Helical" evidence="2">
    <location>
        <begin position="513"/>
        <end position="533"/>
    </location>
</feature>
<accession>A0A3E2NGI7</accession>
<evidence type="ECO:0000313" key="3">
    <source>
        <dbReference type="EMBL" id="RFZ80114.1"/>
    </source>
</evidence>
<dbReference type="OrthoDB" id="2040052at2"/>
<gene>
    <name evidence="3" type="ORF">DS742_04840</name>
</gene>
<dbReference type="AlphaFoldDB" id="A0A3E2NGI7"/>
<feature type="compositionally biased region" description="Basic and acidic residues" evidence="1">
    <location>
        <begin position="14"/>
        <end position="24"/>
    </location>
</feature>
<keyword evidence="2" id="KW-0812">Transmembrane</keyword>
<feature type="compositionally biased region" description="Basic and acidic residues" evidence="1">
    <location>
        <begin position="61"/>
        <end position="82"/>
    </location>
</feature>
<organism evidence="3 4">
    <name type="scientific">Lacrimispora amygdalina</name>
    <dbReference type="NCBI Taxonomy" id="253257"/>
    <lineage>
        <taxon>Bacteria</taxon>
        <taxon>Bacillati</taxon>
        <taxon>Bacillota</taxon>
        <taxon>Clostridia</taxon>
        <taxon>Lachnospirales</taxon>
        <taxon>Lachnospiraceae</taxon>
        <taxon>Lacrimispora</taxon>
    </lineage>
</organism>
<dbReference type="EMBL" id="QOHO01000014">
    <property type="protein sequence ID" value="RFZ80114.1"/>
    <property type="molecule type" value="Genomic_DNA"/>
</dbReference>
<feature type="region of interest" description="Disordered" evidence="1">
    <location>
        <begin position="1"/>
        <end position="24"/>
    </location>
</feature>
<dbReference type="RefSeq" id="WP_117415888.1">
    <property type="nucleotide sequence ID" value="NZ_QOHO01000014.1"/>
</dbReference>
<sequence length="534" mass="59288">MEIRVQDPAVPGDLKAEGTAEGKMSEKAGLDLAAEALKVNEKIISGEIMLNEVVAQTQSLKEEAKNSDSEKTEKSEKSRPARDTASVSDSPEVWDEEEWKEAFREFADWRPSENLSFPEELDQLAKVYKELLLAVLTHGTQEGGETGRLNQELSLLLQKLLMARLGDLELLLKNYGSPISITALRGAVCRSVMGKNLTQAELNQIFGSGDLAGKPGTVIESGIRTPVSDKENETGMGIIYQPAGSGTIKNNQGYAESLMRETSMIILEKGASIKGKAGKTPGASLTISPLKTGRVYEIKDLETAQRFAAYMNREGNLFKLAGLTGKSEELWGFLAALMSIKSQVFVSYLGMEKGLAMDLREAGDRMIDELIQEMVSQSSLKYSGASVRNHVFEAKDVYKIFYYMMNIYQAKADVNEAANKGIRYAYQQFLKKKEVSENRREPESFFTKEKKIPAEDFKEGRKLIERDWREFLNFLSSGNSSEMPQGILMLSPWGMLAEPETVMERDEGNIRPAFILGGGAALVILIIIVSFIWF</sequence>
<keyword evidence="2" id="KW-1133">Transmembrane helix</keyword>
<reference evidence="3 4" key="1">
    <citation type="submission" date="2018-07" db="EMBL/GenBank/DDBJ databases">
        <title>New species, Clostridium PI-S10-A1B.</title>
        <authorList>
            <person name="Krishna G."/>
            <person name="Summeta K."/>
            <person name="Shikha S."/>
            <person name="Prabhu P.B."/>
            <person name="Suresh K."/>
        </authorList>
    </citation>
    <scope>NUCLEOTIDE SEQUENCE [LARGE SCALE GENOMIC DNA]</scope>
    <source>
        <strain evidence="3 4">PI-S10-A1B</strain>
    </source>
</reference>
<evidence type="ECO:0000256" key="1">
    <source>
        <dbReference type="SAM" id="MobiDB-lite"/>
    </source>
</evidence>
<name>A0A3E2NGI7_9FIRM</name>
<proteinExistence type="predicted"/>
<keyword evidence="2" id="KW-0472">Membrane</keyword>
<evidence type="ECO:0000313" key="4">
    <source>
        <dbReference type="Proteomes" id="UP000260680"/>
    </source>
</evidence>
<comment type="caution">
    <text evidence="3">The sequence shown here is derived from an EMBL/GenBank/DDBJ whole genome shotgun (WGS) entry which is preliminary data.</text>
</comment>
<protein>
    <submittedName>
        <fullName evidence="3">Uncharacterized protein</fullName>
    </submittedName>
</protein>
<evidence type="ECO:0000256" key="2">
    <source>
        <dbReference type="SAM" id="Phobius"/>
    </source>
</evidence>
<feature type="region of interest" description="Disordered" evidence="1">
    <location>
        <begin position="61"/>
        <end position="93"/>
    </location>
</feature>